<dbReference type="Gene3D" id="1.10.3370.10">
    <property type="entry name" value="SecY subunit domain"/>
    <property type="match status" value="1"/>
</dbReference>
<dbReference type="InterPro" id="IPR023201">
    <property type="entry name" value="SecY_dom_sf"/>
</dbReference>
<reference evidence="2 3" key="1">
    <citation type="journal article" date="2015" name="Nature">
        <title>rRNA introns, odd ribosomes, and small enigmatic genomes across a large radiation of phyla.</title>
        <authorList>
            <person name="Brown C.T."/>
            <person name="Hug L.A."/>
            <person name="Thomas B.C."/>
            <person name="Sharon I."/>
            <person name="Castelle C.J."/>
            <person name="Singh A."/>
            <person name="Wilkins M.J."/>
            <person name="Williams K.H."/>
            <person name="Banfield J.F."/>
        </authorList>
    </citation>
    <scope>NUCLEOTIDE SEQUENCE [LARGE SCALE GENOMIC DNA]</scope>
</reference>
<sequence>MRAATGITAIALGGTALLIVVSVVLDLIKKVDAQVSMREY</sequence>
<comment type="caution">
    <text evidence="2">The sequence shown here is derived from an EMBL/GenBank/DDBJ whole genome shotgun (WGS) entry which is preliminary data.</text>
</comment>
<feature type="transmembrane region" description="Helical" evidence="1">
    <location>
        <begin position="6"/>
        <end position="28"/>
    </location>
</feature>
<keyword evidence="1" id="KW-1133">Transmembrane helix</keyword>
<dbReference type="AlphaFoldDB" id="A0A0G0TXP7"/>
<keyword evidence="1" id="KW-0472">Membrane</keyword>
<keyword evidence="1" id="KW-0812">Transmembrane</keyword>
<accession>A0A0G0TXP7</accession>
<gene>
    <name evidence="2" type="ORF">UU24_C0005G0009</name>
</gene>
<organism evidence="2 3">
    <name type="scientific">Candidatus Nomurabacteria bacterium GW2011_GWA2_40_9</name>
    <dbReference type="NCBI Taxonomy" id="1618734"/>
    <lineage>
        <taxon>Bacteria</taxon>
        <taxon>Candidatus Nomuraibacteriota</taxon>
    </lineage>
</organism>
<protein>
    <submittedName>
        <fullName evidence="2">Uncharacterized protein</fullName>
    </submittedName>
</protein>
<proteinExistence type="predicted"/>
<dbReference type="Proteomes" id="UP000034749">
    <property type="component" value="Unassembled WGS sequence"/>
</dbReference>
<name>A0A0G0TXP7_9BACT</name>
<evidence type="ECO:0000313" key="3">
    <source>
        <dbReference type="Proteomes" id="UP000034749"/>
    </source>
</evidence>
<dbReference type="EMBL" id="LBZW01000005">
    <property type="protein sequence ID" value="KKR79591.1"/>
    <property type="molecule type" value="Genomic_DNA"/>
</dbReference>
<evidence type="ECO:0000256" key="1">
    <source>
        <dbReference type="SAM" id="Phobius"/>
    </source>
</evidence>
<evidence type="ECO:0000313" key="2">
    <source>
        <dbReference type="EMBL" id="KKR79591.1"/>
    </source>
</evidence>